<sequence length="602" mass="65396">MITKLFGFNGGVKPATHKDDSARAPIIRAPLPARLIVPLRHNTRAIARPIVEIGQHVLKGERIGGAEGVLGTACHAPTSGTVVDIAEHTMPHPSGLPTLCVYIEPDGEDRWIERKPFDYANCGCGDRQAVLDYLRDSGIVGMGGAAFPSHIKVGTKRVAHTLVLNGAECEPWITSDDRLMRERADSILRGAEILSDLLGAQRILVGIEDNKPEAIAAMREAAQKLPVAEVIVVPTLYPAGGEKQLIRVLTGIEIPHGKLGTEFGVQCFNVGTAEAVHRAFDLGEPLLSRVVTLTGNVERPGNWEVLVGTPIENLLELVGPRADTDRYILGGPMMGFALPDLSVPVVKGTNCVIAASQALFPYPPPEQPCIRCGACAEACPADLQPFELYWYARSKNFGKAQEYHLFDCIECGCCAYVCPSNIPLVDYYRFAKSEIWAREREHDAADAARERFEFRNYRQEREKAEKAARLAAKAAETKAKLAARGEGETAKAEDDPKKALIAAALARAKAQKESVAPKNTDDLPPEVQAEIAEIDARRKPLTGEEVAAQEAAEPSAREAGEAAAHARDEDTKKALITAAIERAKEQKAKQAERRETAERDDK</sequence>
<feature type="binding site" evidence="8">
    <location>
        <position position="418"/>
    </location>
    <ligand>
        <name>[4Fe-4S] cluster</name>
        <dbReference type="ChEBI" id="CHEBI:49883"/>
        <label>1</label>
    </ligand>
</feature>
<comment type="subcellular location">
    <subcellularLocation>
        <location evidence="8">Cell inner membrane</location>
        <topology evidence="8">Peripheral membrane protein</topology>
    </subcellularLocation>
</comment>
<dbReference type="GO" id="GO:0005886">
    <property type="term" value="C:plasma membrane"/>
    <property type="evidence" value="ECO:0007669"/>
    <property type="project" value="UniProtKB-SubCell"/>
</dbReference>
<feature type="binding site" evidence="8">
    <location>
        <position position="414"/>
    </location>
    <ligand>
        <name>[4Fe-4S] cluster</name>
        <dbReference type="ChEBI" id="CHEBI:49883"/>
        <label>2</label>
    </ligand>
</feature>
<feature type="coiled-coil region" evidence="9">
    <location>
        <begin position="447"/>
        <end position="474"/>
    </location>
</feature>
<dbReference type="EC" id="7.-.-.-" evidence="8"/>
<dbReference type="Pfam" id="PF12838">
    <property type="entry name" value="Fer4_7"/>
    <property type="match status" value="1"/>
</dbReference>
<evidence type="ECO:0000256" key="6">
    <source>
        <dbReference type="ARBA" id="ARBA00023004"/>
    </source>
</evidence>
<dbReference type="AlphaFoldDB" id="A0A2I6S6R3"/>
<dbReference type="InterPro" id="IPR010208">
    <property type="entry name" value="Ion_transpt_RnfC/RsxC"/>
</dbReference>
<feature type="binding site" evidence="8">
    <location>
        <position position="369"/>
    </location>
    <ligand>
        <name>[4Fe-4S] cluster</name>
        <dbReference type="ChEBI" id="CHEBI:49883"/>
        <label>1</label>
    </ligand>
</feature>
<dbReference type="GO" id="GO:0046872">
    <property type="term" value="F:metal ion binding"/>
    <property type="evidence" value="ECO:0007669"/>
    <property type="project" value="UniProtKB-KW"/>
</dbReference>
<feature type="compositionally biased region" description="Basic and acidic residues" evidence="10">
    <location>
        <begin position="555"/>
        <end position="573"/>
    </location>
</feature>
<dbReference type="PANTHER" id="PTHR43034:SF2">
    <property type="entry name" value="ION-TRANSLOCATING OXIDOREDUCTASE COMPLEX SUBUNIT C"/>
    <property type="match status" value="1"/>
</dbReference>
<feature type="compositionally biased region" description="Basic and acidic residues" evidence="10">
    <location>
        <begin position="581"/>
        <end position="602"/>
    </location>
</feature>
<evidence type="ECO:0000256" key="8">
    <source>
        <dbReference type="HAMAP-Rule" id="MF_00461"/>
    </source>
</evidence>
<dbReference type="InterPro" id="IPR026902">
    <property type="entry name" value="RnfC_N"/>
</dbReference>
<dbReference type="InterPro" id="IPR011538">
    <property type="entry name" value="Nuo51_FMN-bd"/>
</dbReference>
<evidence type="ECO:0000256" key="3">
    <source>
        <dbReference type="ARBA" id="ARBA00022723"/>
    </source>
</evidence>
<dbReference type="GO" id="GO:0009055">
    <property type="term" value="F:electron transfer activity"/>
    <property type="evidence" value="ECO:0007669"/>
    <property type="project" value="InterPro"/>
</dbReference>
<dbReference type="InterPro" id="IPR019554">
    <property type="entry name" value="Soluble_ligand-bd"/>
</dbReference>
<comment type="subunit">
    <text evidence="8">The complex is composed of six subunits: RnfA, RnfB, RnfC, RnfD, RnfE and RnfG.</text>
</comment>
<dbReference type="InterPro" id="IPR017896">
    <property type="entry name" value="4Fe4S_Fe-S-bd"/>
</dbReference>
<dbReference type="EMBL" id="CP025682">
    <property type="protein sequence ID" value="AUN94943.1"/>
    <property type="molecule type" value="Genomic_DNA"/>
</dbReference>
<dbReference type="PANTHER" id="PTHR43034">
    <property type="entry name" value="ION-TRANSLOCATING OXIDOREDUCTASE COMPLEX SUBUNIT C"/>
    <property type="match status" value="1"/>
</dbReference>
<protein>
    <recommendedName>
        <fullName evidence="8">Ion-translocating oxidoreductase complex subunit C</fullName>
        <ecNumber evidence="8">7.-.-.-</ecNumber>
    </recommendedName>
    <alternativeName>
        <fullName evidence="8">Rnf electron transport complex subunit C</fullName>
    </alternativeName>
</protein>
<dbReference type="NCBIfam" id="TIGR01945">
    <property type="entry name" value="rnfC"/>
    <property type="match status" value="1"/>
</dbReference>
<feature type="domain" description="4Fe-4S ferredoxin-type" evidence="11">
    <location>
        <begin position="399"/>
        <end position="428"/>
    </location>
</feature>
<dbReference type="Pfam" id="PF10531">
    <property type="entry name" value="SLBB"/>
    <property type="match status" value="1"/>
</dbReference>
<name>A0A2I6S6R3_9RHOO</name>
<evidence type="ECO:0000256" key="7">
    <source>
        <dbReference type="ARBA" id="ARBA00023014"/>
    </source>
</evidence>
<reference evidence="12 13" key="1">
    <citation type="submission" date="2018-01" db="EMBL/GenBank/DDBJ databases">
        <authorList>
            <person name="Fu G.-Y."/>
        </authorList>
    </citation>
    <scope>NUCLEOTIDE SEQUENCE [LARGE SCALE GENOMIC DNA]</scope>
    <source>
        <strain evidence="12 13">SY39</strain>
    </source>
</reference>
<feature type="binding site" evidence="8">
    <location>
        <position position="408"/>
    </location>
    <ligand>
        <name>[4Fe-4S] cluster</name>
        <dbReference type="ChEBI" id="CHEBI:49883"/>
        <label>2</label>
    </ligand>
</feature>
<keyword evidence="4 8" id="KW-0677">Repeat</keyword>
<feature type="region of interest" description="Disordered" evidence="10">
    <location>
        <begin position="533"/>
        <end position="602"/>
    </location>
</feature>
<dbReference type="SUPFAM" id="SSF142019">
    <property type="entry name" value="Nqo1 FMN-binding domain-like"/>
    <property type="match status" value="1"/>
</dbReference>
<evidence type="ECO:0000256" key="4">
    <source>
        <dbReference type="ARBA" id="ARBA00022737"/>
    </source>
</evidence>
<dbReference type="RefSeq" id="WP_102247009.1">
    <property type="nucleotide sequence ID" value="NZ_CP025682.1"/>
</dbReference>
<keyword evidence="6 8" id="KW-0408">Iron</keyword>
<evidence type="ECO:0000313" key="12">
    <source>
        <dbReference type="EMBL" id="AUN94943.1"/>
    </source>
</evidence>
<evidence type="ECO:0000256" key="5">
    <source>
        <dbReference type="ARBA" id="ARBA00022982"/>
    </source>
</evidence>
<evidence type="ECO:0000256" key="9">
    <source>
        <dbReference type="SAM" id="Coils"/>
    </source>
</evidence>
<dbReference type="Proteomes" id="UP000242205">
    <property type="component" value="Chromosome"/>
</dbReference>
<feature type="binding site" evidence="8">
    <location>
        <position position="411"/>
    </location>
    <ligand>
        <name>[4Fe-4S] cluster</name>
        <dbReference type="ChEBI" id="CHEBI:49883"/>
        <label>2</label>
    </ligand>
</feature>
<dbReference type="GO" id="GO:0022900">
    <property type="term" value="P:electron transport chain"/>
    <property type="evidence" value="ECO:0007669"/>
    <property type="project" value="UniProtKB-UniRule"/>
</dbReference>
<dbReference type="InterPro" id="IPR017900">
    <property type="entry name" value="4Fe4S_Fe_S_CS"/>
</dbReference>
<comment type="similarity">
    <text evidence="8">Belongs to the 4Fe4S bacterial-type ferredoxin family. RnfC subfamily.</text>
</comment>
<feature type="binding site" evidence="8">
    <location>
        <position position="375"/>
    </location>
    <ligand>
        <name>[4Fe-4S] cluster</name>
        <dbReference type="ChEBI" id="CHEBI:49883"/>
        <label>1</label>
    </ligand>
</feature>
<dbReference type="KEGG" id="atw:C0099_08340"/>
<keyword evidence="7 8" id="KW-0411">Iron-sulfur</keyword>
<keyword evidence="5 8" id="KW-0249">Electron transport</keyword>
<proteinExistence type="inferred from homology"/>
<dbReference type="HAMAP" id="MF_00461">
    <property type="entry name" value="RsxC_RnfC"/>
    <property type="match status" value="1"/>
</dbReference>
<comment type="function">
    <text evidence="8">Part of a membrane-bound complex that couples electron transfer with translocation of ions across the membrane.</text>
</comment>
<dbReference type="PROSITE" id="PS00198">
    <property type="entry name" value="4FE4S_FER_1"/>
    <property type="match status" value="1"/>
</dbReference>
<evidence type="ECO:0000259" key="11">
    <source>
        <dbReference type="PROSITE" id="PS51379"/>
    </source>
</evidence>
<keyword evidence="8" id="KW-1278">Translocase</keyword>
<dbReference type="NCBIfam" id="NF003454">
    <property type="entry name" value="PRK05035.1"/>
    <property type="match status" value="1"/>
</dbReference>
<evidence type="ECO:0000256" key="1">
    <source>
        <dbReference type="ARBA" id="ARBA00022448"/>
    </source>
</evidence>
<dbReference type="SUPFAM" id="SSF46548">
    <property type="entry name" value="alpha-helical ferredoxin"/>
    <property type="match status" value="1"/>
</dbReference>
<dbReference type="Pfam" id="PF13375">
    <property type="entry name" value="RnfC_N"/>
    <property type="match status" value="1"/>
</dbReference>
<keyword evidence="1 8" id="KW-0813">Transport</keyword>
<dbReference type="Pfam" id="PF01512">
    <property type="entry name" value="Complex1_51K"/>
    <property type="match status" value="1"/>
</dbReference>
<keyword evidence="8" id="KW-0997">Cell inner membrane</keyword>
<dbReference type="PROSITE" id="PS51379">
    <property type="entry name" value="4FE4S_FER_2"/>
    <property type="match status" value="2"/>
</dbReference>
<dbReference type="GO" id="GO:0051539">
    <property type="term" value="F:4 iron, 4 sulfur cluster binding"/>
    <property type="evidence" value="ECO:0007669"/>
    <property type="project" value="UniProtKB-KW"/>
</dbReference>
<feature type="domain" description="4Fe-4S ferredoxin-type" evidence="11">
    <location>
        <begin position="359"/>
        <end position="389"/>
    </location>
</feature>
<keyword evidence="8" id="KW-1003">Cell membrane</keyword>
<evidence type="ECO:0000313" key="13">
    <source>
        <dbReference type="Proteomes" id="UP000242205"/>
    </source>
</evidence>
<feature type="binding site" evidence="8">
    <location>
        <position position="379"/>
    </location>
    <ligand>
        <name>[4Fe-4S] cluster</name>
        <dbReference type="ChEBI" id="CHEBI:49883"/>
        <label>2</label>
    </ligand>
</feature>
<keyword evidence="9" id="KW-0175">Coiled coil</keyword>
<keyword evidence="3 8" id="KW-0479">Metal-binding</keyword>
<comment type="cofactor">
    <cofactor evidence="8">
        <name>[4Fe-4S] cluster</name>
        <dbReference type="ChEBI" id="CHEBI:49883"/>
    </cofactor>
    <text evidence="8">Binds 2 [4Fe-4S] clusters per subunit.</text>
</comment>
<evidence type="ECO:0000256" key="2">
    <source>
        <dbReference type="ARBA" id="ARBA00022485"/>
    </source>
</evidence>
<gene>
    <name evidence="8" type="primary">rnfC</name>
    <name evidence="12" type="ORF">C0099_08340</name>
</gene>
<organism evidence="12 13">
    <name type="scientific">Pseudazoarcus pumilus</name>
    <dbReference type="NCBI Taxonomy" id="2067960"/>
    <lineage>
        <taxon>Bacteria</taxon>
        <taxon>Pseudomonadati</taxon>
        <taxon>Pseudomonadota</taxon>
        <taxon>Betaproteobacteria</taxon>
        <taxon>Rhodocyclales</taxon>
        <taxon>Zoogloeaceae</taxon>
        <taxon>Pseudazoarcus</taxon>
    </lineage>
</organism>
<dbReference type="Gene3D" id="3.40.50.11540">
    <property type="entry name" value="NADH-ubiquinone oxidoreductase 51kDa subunit"/>
    <property type="match status" value="1"/>
</dbReference>
<dbReference type="InterPro" id="IPR037225">
    <property type="entry name" value="Nuo51_FMN-bd_sf"/>
</dbReference>
<feature type="binding site" evidence="8">
    <location>
        <position position="372"/>
    </location>
    <ligand>
        <name>[4Fe-4S] cluster</name>
        <dbReference type="ChEBI" id="CHEBI:49883"/>
        <label>1</label>
    </ligand>
</feature>
<keyword evidence="8" id="KW-0472">Membrane</keyword>
<dbReference type="OrthoDB" id="9767754at2"/>
<evidence type="ECO:0000256" key="10">
    <source>
        <dbReference type="SAM" id="MobiDB-lite"/>
    </source>
</evidence>
<dbReference type="Gene3D" id="3.30.70.20">
    <property type="match status" value="1"/>
</dbReference>
<keyword evidence="2 8" id="KW-0004">4Fe-4S</keyword>
<keyword evidence="13" id="KW-1185">Reference proteome</keyword>
<accession>A0A2I6S6R3</accession>